<dbReference type="Gene3D" id="3.50.90.10">
    <property type="entry name" value="YerB-like"/>
    <property type="match status" value="1"/>
</dbReference>
<gene>
    <name evidence="3" type="primary">yerB</name>
    <name evidence="3" type="ORF">CLVI_11040</name>
</gene>
<evidence type="ECO:0000259" key="2">
    <source>
        <dbReference type="Pfam" id="PF17479"/>
    </source>
</evidence>
<feature type="domain" description="DUF3048" evidence="2">
    <location>
        <begin position="218"/>
        <end position="320"/>
    </location>
</feature>
<name>A0A2T0BHH1_9CLOT</name>
<dbReference type="PROSITE" id="PS51257">
    <property type="entry name" value="PROKAR_LIPOPROTEIN"/>
    <property type="match status" value="1"/>
</dbReference>
<accession>A0A2T0BHH1</accession>
<comment type="caution">
    <text evidence="3">The sequence shown here is derived from an EMBL/GenBank/DDBJ whole genome shotgun (WGS) entry which is preliminary data.</text>
</comment>
<feature type="domain" description="DUF3048" evidence="1">
    <location>
        <begin position="47"/>
        <end position="187"/>
    </location>
</feature>
<sequence>MKKLFTIILFTITLSTLIVGCETKPTSIDDVSEEKFSSTSQEYSYYTGEECPDFANDKIPFMVMVENSSEARPQSGLSQADIIYETSAEGGIPRFIALFHKNSPSIIGPVRSVRPYFISIAKEYGLPFAHCGGSVEALTTILNTPTLNSINEITNGATFWRDASRTAPHNLYTSSENIEKFIADKGFKITKSPFISFDSIFYDDKELKPSNSLRIVINKYYNTSYSYNEGLYTKSMDDKESVDSYNNESLTFSNIIIQKTSIIPNTDNVHLDIKLLGEGEGYVLSKGKIIDITWSKSSEDSRTILYDKDHNEIPLSPGKTIWHVIDTSTELKFE</sequence>
<dbReference type="InterPro" id="IPR035328">
    <property type="entry name" value="DUF3048_C"/>
</dbReference>
<dbReference type="EMBL" id="PVXQ01000008">
    <property type="protein sequence ID" value="PRR83305.1"/>
    <property type="molecule type" value="Genomic_DNA"/>
</dbReference>
<dbReference type="Proteomes" id="UP000239471">
    <property type="component" value="Unassembled WGS sequence"/>
</dbReference>
<keyword evidence="4" id="KW-1185">Reference proteome</keyword>
<evidence type="ECO:0000313" key="4">
    <source>
        <dbReference type="Proteomes" id="UP000239471"/>
    </source>
</evidence>
<organism evidence="3 4">
    <name type="scientific">Clostridium vincentii</name>
    <dbReference type="NCBI Taxonomy" id="52704"/>
    <lineage>
        <taxon>Bacteria</taxon>
        <taxon>Bacillati</taxon>
        <taxon>Bacillota</taxon>
        <taxon>Clostridia</taxon>
        <taxon>Eubacteriales</taxon>
        <taxon>Clostridiaceae</taxon>
        <taxon>Clostridium</taxon>
    </lineage>
</organism>
<dbReference type="OrthoDB" id="9779102at2"/>
<dbReference type="Pfam" id="PF11258">
    <property type="entry name" value="DUF3048"/>
    <property type="match status" value="1"/>
</dbReference>
<protein>
    <submittedName>
        <fullName evidence="3">Putative lipoprotein YerB</fullName>
    </submittedName>
</protein>
<dbReference type="SUPFAM" id="SSF159774">
    <property type="entry name" value="YerB-like"/>
    <property type="match status" value="1"/>
</dbReference>
<evidence type="ECO:0000313" key="3">
    <source>
        <dbReference type="EMBL" id="PRR83305.1"/>
    </source>
</evidence>
<dbReference type="AlphaFoldDB" id="A0A2T0BHH1"/>
<dbReference type="Pfam" id="PF17479">
    <property type="entry name" value="DUF3048_C"/>
    <property type="match status" value="1"/>
</dbReference>
<evidence type="ECO:0000259" key="1">
    <source>
        <dbReference type="Pfam" id="PF11258"/>
    </source>
</evidence>
<keyword evidence="3" id="KW-0449">Lipoprotein</keyword>
<dbReference type="InterPro" id="IPR023158">
    <property type="entry name" value="YerB-like_sf"/>
</dbReference>
<proteinExistence type="predicted"/>
<reference evidence="3 4" key="1">
    <citation type="submission" date="2018-03" db="EMBL/GenBank/DDBJ databases">
        <title>Genome sequence of Clostridium vincentii DSM 10228.</title>
        <authorList>
            <person name="Poehlein A."/>
            <person name="Daniel R."/>
        </authorList>
    </citation>
    <scope>NUCLEOTIDE SEQUENCE [LARGE SCALE GENOMIC DNA]</scope>
    <source>
        <strain evidence="3 4">DSM 10228</strain>
    </source>
</reference>
<dbReference type="RefSeq" id="WP_106059118.1">
    <property type="nucleotide sequence ID" value="NZ_PVXQ01000008.1"/>
</dbReference>
<dbReference type="InterPro" id="IPR021416">
    <property type="entry name" value="DUF3048_N"/>
</dbReference>